<keyword evidence="2" id="KW-1185">Reference proteome</keyword>
<name>A0A1I6PP89_9EURY</name>
<proteinExistence type="predicted"/>
<evidence type="ECO:0000313" key="1">
    <source>
        <dbReference type="EMBL" id="SFS42043.1"/>
    </source>
</evidence>
<reference evidence="2" key="1">
    <citation type="submission" date="2016-10" db="EMBL/GenBank/DDBJ databases">
        <authorList>
            <person name="Varghese N."/>
            <person name="Submissions S."/>
        </authorList>
    </citation>
    <scope>NUCLEOTIDE SEQUENCE [LARGE SCALE GENOMIC DNA]</scope>
    <source>
        <strain evidence="2">DSM 22427</strain>
    </source>
</reference>
<dbReference type="AlphaFoldDB" id="A0A1I6PP89"/>
<sequence length="30" mass="3635">MQIDVQLNYFEIFNSFKRTCRPQVVMNLSL</sequence>
<gene>
    <name evidence="1" type="ORF">SAMN04488556_0699</name>
</gene>
<protein>
    <submittedName>
        <fullName evidence="1">Uncharacterized protein</fullName>
    </submittedName>
</protein>
<evidence type="ECO:0000313" key="2">
    <source>
        <dbReference type="Proteomes" id="UP000199199"/>
    </source>
</evidence>
<dbReference type="Proteomes" id="UP000199199">
    <property type="component" value="Unassembled WGS sequence"/>
</dbReference>
<organism evidence="1 2">
    <name type="scientific">Halostagnicola kamekurae</name>
    <dbReference type="NCBI Taxonomy" id="619731"/>
    <lineage>
        <taxon>Archaea</taxon>
        <taxon>Methanobacteriati</taxon>
        <taxon>Methanobacteriota</taxon>
        <taxon>Stenosarchaea group</taxon>
        <taxon>Halobacteria</taxon>
        <taxon>Halobacteriales</taxon>
        <taxon>Natrialbaceae</taxon>
        <taxon>Halostagnicola</taxon>
    </lineage>
</organism>
<dbReference type="EMBL" id="FOZS01000001">
    <property type="protein sequence ID" value="SFS42043.1"/>
    <property type="molecule type" value="Genomic_DNA"/>
</dbReference>
<accession>A0A1I6PP89</accession>